<dbReference type="EC" id="3.2.2.20" evidence="1"/>
<evidence type="ECO:0000313" key="1">
    <source>
        <dbReference type="EMBL" id="MDO7020980.1"/>
    </source>
</evidence>
<dbReference type="EMBL" id="JAUPBM010000122">
    <property type="protein sequence ID" value="MDO7020980.1"/>
    <property type="molecule type" value="Genomic_DNA"/>
</dbReference>
<comment type="caution">
    <text evidence="1">The sequence shown here is derived from an EMBL/GenBank/DDBJ whole genome shotgun (WGS) entry which is preliminary data.</text>
</comment>
<accession>A0ABT8YZI7</accession>
<keyword evidence="2" id="KW-1185">Reference proteome</keyword>
<keyword evidence="1" id="KW-0326">Glycosidase</keyword>
<proteinExistence type="predicted"/>
<evidence type="ECO:0000313" key="2">
    <source>
        <dbReference type="Proteomes" id="UP001175147"/>
    </source>
</evidence>
<dbReference type="PANTHER" id="PTHR30037">
    <property type="entry name" value="DNA-3-METHYLADENINE GLYCOSYLASE 1"/>
    <property type="match status" value="1"/>
</dbReference>
<sequence length="192" mass="22833">MNNTNNICKWAKTDIEIKYHNEEWCRICHDENKLFEMLILEGMQAGLSWRCILNKRENMRKAFDNFDYKKISKYDDKKIEELLNNKGIIRNKRKINALIVNANKFIEVQKEYGSFDKYIWSFTNNKQIDNKLNDESDLPARNELSDTISKDLSKRGFKFVGSIIIYSYLEAIGIINDHSVNCNFYKKTEYDK</sequence>
<dbReference type="SUPFAM" id="SSF48150">
    <property type="entry name" value="DNA-glycosylase"/>
    <property type="match status" value="1"/>
</dbReference>
<keyword evidence="1" id="KW-0378">Hydrolase</keyword>
<name>A0ABT8YZI7_9SPIR</name>
<dbReference type="GO" id="GO:0008725">
    <property type="term" value="F:DNA-3-methyladenine glycosylase activity"/>
    <property type="evidence" value="ECO:0007669"/>
    <property type="project" value="UniProtKB-EC"/>
</dbReference>
<dbReference type="PANTHER" id="PTHR30037:SF4">
    <property type="entry name" value="DNA-3-METHYLADENINE GLYCOSYLASE I"/>
    <property type="match status" value="1"/>
</dbReference>
<protein>
    <submittedName>
        <fullName evidence="1">DNA-3-methyladenine glycosylase I</fullName>
        <ecNumber evidence="1">3.2.2.20</ecNumber>
    </submittedName>
</protein>
<dbReference type="InterPro" id="IPR011257">
    <property type="entry name" value="DNA_glycosylase"/>
</dbReference>
<gene>
    <name evidence="1" type="ORF">Q5M86_09360</name>
</gene>
<organism evidence="1 2">
    <name type="scientific">Brachyspira innocens</name>
    <dbReference type="NCBI Taxonomy" id="13264"/>
    <lineage>
        <taxon>Bacteria</taxon>
        <taxon>Pseudomonadati</taxon>
        <taxon>Spirochaetota</taxon>
        <taxon>Spirochaetia</taxon>
        <taxon>Brachyspirales</taxon>
        <taxon>Brachyspiraceae</taxon>
        <taxon>Brachyspira</taxon>
    </lineage>
</organism>
<dbReference type="Pfam" id="PF03352">
    <property type="entry name" value="Adenine_glyco"/>
    <property type="match status" value="1"/>
</dbReference>
<dbReference type="RefSeq" id="WP_020003595.1">
    <property type="nucleotide sequence ID" value="NZ_JAUPBL010000034.1"/>
</dbReference>
<dbReference type="Gene3D" id="1.10.340.30">
    <property type="entry name" value="Hypothetical protein, domain 2"/>
    <property type="match status" value="1"/>
</dbReference>
<dbReference type="InterPro" id="IPR052891">
    <property type="entry name" value="DNA-3mA_glycosylase"/>
</dbReference>
<dbReference type="InterPro" id="IPR005019">
    <property type="entry name" value="Adenine_glyco"/>
</dbReference>
<dbReference type="Proteomes" id="UP001175147">
    <property type="component" value="Unassembled WGS sequence"/>
</dbReference>
<reference evidence="1" key="1">
    <citation type="submission" date="2023-07" db="EMBL/GenBank/DDBJ databases">
        <title>Mucosal microbiota of week-old chicken and adult hens.</title>
        <authorList>
            <person name="Volf J."/>
            <person name="Karasova D."/>
            <person name="Crhanova M."/>
            <person name="Faldynova M."/>
            <person name="Prikrylova H."/>
            <person name="Zeman M."/>
            <person name="Babak V."/>
            <person name="Rajova J."/>
            <person name="Rychlik I."/>
        </authorList>
    </citation>
    <scope>NUCLEOTIDE SEQUENCE</scope>
    <source>
        <strain evidence="1">ET902</strain>
    </source>
</reference>